<comment type="caution">
    <text evidence="2">The sequence shown here is derived from an EMBL/GenBank/DDBJ whole genome shotgun (WGS) entry which is preliminary data.</text>
</comment>
<protein>
    <recommendedName>
        <fullName evidence="4">Transposase</fullName>
    </recommendedName>
</protein>
<evidence type="ECO:0008006" key="4">
    <source>
        <dbReference type="Google" id="ProtNLM"/>
    </source>
</evidence>
<feature type="compositionally biased region" description="Basic and acidic residues" evidence="1">
    <location>
        <begin position="230"/>
        <end position="244"/>
    </location>
</feature>
<feature type="compositionally biased region" description="Low complexity" evidence="1">
    <location>
        <begin position="220"/>
        <end position="229"/>
    </location>
</feature>
<feature type="compositionally biased region" description="Basic and acidic residues" evidence="1">
    <location>
        <begin position="191"/>
        <end position="218"/>
    </location>
</feature>
<accession>A0ABU7JUK7</accession>
<evidence type="ECO:0000256" key="1">
    <source>
        <dbReference type="SAM" id="MobiDB-lite"/>
    </source>
</evidence>
<gene>
    <name evidence="2" type="ORF">Q8814_16495</name>
</gene>
<dbReference type="EMBL" id="JAUZMZ010000094">
    <property type="protein sequence ID" value="MEE2033701.1"/>
    <property type="molecule type" value="Genomic_DNA"/>
</dbReference>
<reference evidence="2 3" key="1">
    <citation type="submission" date="2023-08" db="EMBL/GenBank/DDBJ databases">
        <authorList>
            <person name="Girao M."/>
            <person name="Carvalho M.F."/>
        </authorList>
    </citation>
    <scope>NUCLEOTIDE SEQUENCE [LARGE SCALE GENOMIC DNA]</scope>
    <source>
        <strain evidence="2 3">CC-R104</strain>
    </source>
</reference>
<organism evidence="2 3">
    <name type="scientific">Rhodococcus chondri</name>
    <dbReference type="NCBI Taxonomy" id="3065941"/>
    <lineage>
        <taxon>Bacteria</taxon>
        <taxon>Bacillati</taxon>
        <taxon>Actinomycetota</taxon>
        <taxon>Actinomycetes</taxon>
        <taxon>Mycobacteriales</taxon>
        <taxon>Nocardiaceae</taxon>
        <taxon>Rhodococcus</taxon>
    </lineage>
</organism>
<proteinExistence type="predicted"/>
<feature type="region of interest" description="Disordered" evidence="1">
    <location>
        <begin position="162"/>
        <end position="246"/>
    </location>
</feature>
<evidence type="ECO:0000313" key="2">
    <source>
        <dbReference type="EMBL" id="MEE2033701.1"/>
    </source>
</evidence>
<dbReference type="Proteomes" id="UP001331936">
    <property type="component" value="Unassembled WGS sequence"/>
</dbReference>
<sequence length="300" mass="32517">MATLDTIADELYALDPAEFVEARSEYAAKAREAGDRELTAAIGRLRKPTVAAWMVNLLARERADELGALFDLGDQLRTAQRKLSGHDLRRLSAQRRQVVALLERDAGRLASKHGRHVSDGALREVSQTLTAALADREVAERVRAGRLDAIVEYSGFGDLSAVPLTLVPDSDEDEDSDTESRTSGGSKRGTKKPERGAREPERTDRKRAEAAERKREECEQAAADAASARKAADEARTAAEHAQDELAAAETRVAELREKLAHAEQQREFARSAVNSAKKDLTAAERAASAADAALVRLGG</sequence>
<keyword evidence="3" id="KW-1185">Reference proteome</keyword>
<name>A0ABU7JUK7_9NOCA</name>
<evidence type="ECO:0000313" key="3">
    <source>
        <dbReference type="Proteomes" id="UP001331936"/>
    </source>
</evidence>
<dbReference type="RefSeq" id="WP_330153093.1">
    <property type="nucleotide sequence ID" value="NZ_JAUZMZ010000094.1"/>
</dbReference>